<comment type="caution">
    <text evidence="2">The sequence shown here is derived from an EMBL/GenBank/DDBJ whole genome shotgun (WGS) entry which is preliminary data.</text>
</comment>
<dbReference type="Pfam" id="PF19588">
    <property type="entry name" value="SxtJ"/>
    <property type="match status" value="1"/>
</dbReference>
<keyword evidence="1" id="KW-1133">Transmembrane helix</keyword>
<feature type="transmembrane region" description="Helical" evidence="1">
    <location>
        <begin position="17"/>
        <end position="34"/>
    </location>
</feature>
<reference evidence="2 3" key="1">
    <citation type="submission" date="2019-02" db="EMBL/GenBank/DDBJ databases">
        <title>Deep-cultivation of Planctomycetes and their phenomic and genomic characterization uncovers novel biology.</title>
        <authorList>
            <person name="Wiegand S."/>
            <person name="Jogler M."/>
            <person name="Boedeker C."/>
            <person name="Pinto D."/>
            <person name="Vollmers J."/>
            <person name="Rivas-Marin E."/>
            <person name="Kohn T."/>
            <person name="Peeters S.H."/>
            <person name="Heuer A."/>
            <person name="Rast P."/>
            <person name="Oberbeckmann S."/>
            <person name="Bunk B."/>
            <person name="Jeske O."/>
            <person name="Meyerdierks A."/>
            <person name="Storesund J.E."/>
            <person name="Kallscheuer N."/>
            <person name="Luecker S."/>
            <person name="Lage O.M."/>
            <person name="Pohl T."/>
            <person name="Merkel B.J."/>
            <person name="Hornburger P."/>
            <person name="Mueller R.-W."/>
            <person name="Bruemmer F."/>
            <person name="Labrenz M."/>
            <person name="Spormann A.M."/>
            <person name="Op Den Camp H."/>
            <person name="Overmann J."/>
            <person name="Amann R."/>
            <person name="Jetten M.S.M."/>
            <person name="Mascher T."/>
            <person name="Medema M.H."/>
            <person name="Devos D.P."/>
            <person name="Kaster A.-K."/>
            <person name="Ovreas L."/>
            <person name="Rohde M."/>
            <person name="Galperin M.Y."/>
            <person name="Jogler C."/>
        </authorList>
    </citation>
    <scope>NUCLEOTIDE SEQUENCE [LARGE SCALE GENOMIC DNA]</scope>
    <source>
        <strain evidence="2 3">CA13</strain>
    </source>
</reference>
<dbReference type="OrthoDB" id="291659at2"/>
<keyword evidence="1" id="KW-0812">Transmembrane</keyword>
<dbReference type="RefSeq" id="WP_146399571.1">
    <property type="nucleotide sequence ID" value="NZ_SJPJ01000001.1"/>
</dbReference>
<sequence>MPLIDLQSPPTESMQRWFGLSLGAVLAILAFSVVPSGAIRQAILSIGIFVTVVYYVMPSTKLPIIRAWQRITFPIAWTVGHFLFGIVFFALVTPIGLLLRVFGHDPLRLRKTDGTTSFWKDRPARSDANKEDPRQYFRQY</sequence>
<protein>
    <recommendedName>
        <fullName evidence="4">SxtJ</fullName>
    </recommendedName>
</protein>
<name>A0A5C5Z6D9_9BACT</name>
<proteinExistence type="predicted"/>
<evidence type="ECO:0000313" key="2">
    <source>
        <dbReference type="EMBL" id="TWT82824.1"/>
    </source>
</evidence>
<keyword evidence="3" id="KW-1185">Reference proteome</keyword>
<evidence type="ECO:0000256" key="1">
    <source>
        <dbReference type="SAM" id="Phobius"/>
    </source>
</evidence>
<dbReference type="EMBL" id="SJPJ01000001">
    <property type="protein sequence ID" value="TWT82824.1"/>
    <property type="molecule type" value="Genomic_DNA"/>
</dbReference>
<feature type="transmembrane region" description="Helical" evidence="1">
    <location>
        <begin position="77"/>
        <end position="102"/>
    </location>
</feature>
<evidence type="ECO:0000313" key="3">
    <source>
        <dbReference type="Proteomes" id="UP000315010"/>
    </source>
</evidence>
<feature type="transmembrane region" description="Helical" evidence="1">
    <location>
        <begin position="41"/>
        <end position="57"/>
    </location>
</feature>
<keyword evidence="1" id="KW-0472">Membrane</keyword>
<dbReference type="InterPro" id="IPR045781">
    <property type="entry name" value="SxtJ"/>
</dbReference>
<evidence type="ECO:0008006" key="4">
    <source>
        <dbReference type="Google" id="ProtNLM"/>
    </source>
</evidence>
<accession>A0A5C5Z6D9</accession>
<organism evidence="2 3">
    <name type="scientific">Novipirellula herctigrandis</name>
    <dbReference type="NCBI Taxonomy" id="2527986"/>
    <lineage>
        <taxon>Bacteria</taxon>
        <taxon>Pseudomonadati</taxon>
        <taxon>Planctomycetota</taxon>
        <taxon>Planctomycetia</taxon>
        <taxon>Pirellulales</taxon>
        <taxon>Pirellulaceae</taxon>
        <taxon>Novipirellula</taxon>
    </lineage>
</organism>
<dbReference type="Proteomes" id="UP000315010">
    <property type="component" value="Unassembled WGS sequence"/>
</dbReference>
<gene>
    <name evidence="2" type="ORF">CA13_42870</name>
</gene>
<dbReference type="AlphaFoldDB" id="A0A5C5Z6D9"/>